<evidence type="ECO:0000256" key="4">
    <source>
        <dbReference type="ARBA" id="ARBA00022695"/>
    </source>
</evidence>
<reference evidence="13" key="1">
    <citation type="journal article" date="2015" name="Genome Biol. Evol.">
        <title>Nucleomorph Genome Sequences of Two Chlorarachniophytes, Amorphochlora amoebiformis and Lotharella vacuolata.</title>
        <authorList>
            <person name="Suzuki S."/>
            <person name="Shirato S."/>
            <person name="Hirakawa Y."/>
            <person name="Ishida K."/>
        </authorList>
    </citation>
    <scope>NUCLEOTIDE SEQUENCE</scope>
    <source>
        <strain evidence="13">CCMP240</strain>
    </source>
</reference>
<feature type="domain" description="DNA-directed RNA polymerase subunit 2 hybrid-binding" evidence="9">
    <location>
        <begin position="646"/>
        <end position="765"/>
    </location>
</feature>
<dbReference type="InterPro" id="IPR007121">
    <property type="entry name" value="RNA_pol_bsu_CS"/>
</dbReference>
<feature type="transmembrane region" description="Helical" evidence="8">
    <location>
        <begin position="213"/>
        <end position="234"/>
    </location>
</feature>
<feature type="transmembrane region" description="Helical" evidence="8">
    <location>
        <begin position="513"/>
        <end position="536"/>
    </location>
</feature>
<evidence type="ECO:0000256" key="6">
    <source>
        <dbReference type="RuleBase" id="RU000434"/>
    </source>
</evidence>
<dbReference type="CDD" id="cd00653">
    <property type="entry name" value="RNA_pol_B_RPB2"/>
    <property type="match status" value="1"/>
</dbReference>
<dbReference type="InterPro" id="IPR007645">
    <property type="entry name" value="RNA_pol_Rpb2_3"/>
</dbReference>
<dbReference type="Gene3D" id="3.90.1100.10">
    <property type="match status" value="2"/>
</dbReference>
<keyword evidence="4 7" id="KW-0548">Nucleotidyltransferase</keyword>
<dbReference type="GO" id="GO:0003899">
    <property type="term" value="F:DNA-directed RNA polymerase activity"/>
    <property type="evidence" value="ECO:0007669"/>
    <property type="project" value="UniProtKB-EC"/>
</dbReference>
<dbReference type="Gene3D" id="2.40.270.10">
    <property type="entry name" value="DNA-directed RNA polymerase, subunit 2, domain 6"/>
    <property type="match status" value="1"/>
</dbReference>
<protein>
    <recommendedName>
        <fullName evidence="7">DNA-directed RNA polymerase subunit beta</fullName>
        <ecNumber evidence="7">2.7.7.6</ecNumber>
    </recommendedName>
</protein>
<dbReference type="InterPro" id="IPR007120">
    <property type="entry name" value="DNA-dir_RNAP_su2_dom"/>
</dbReference>
<feature type="domain" description="RNA polymerase beta subunit protrusion" evidence="11">
    <location>
        <begin position="17"/>
        <end position="375"/>
    </location>
</feature>
<dbReference type="InterPro" id="IPR007644">
    <property type="entry name" value="RNA_pol_bsu_protrusion"/>
</dbReference>
<feature type="domain" description="RNA polymerase Rpb2" evidence="12">
    <location>
        <begin position="415"/>
        <end position="478"/>
    </location>
</feature>
<keyword evidence="2 7" id="KW-0240">DNA-directed RNA polymerase</keyword>
<dbReference type="PROSITE" id="PS01166">
    <property type="entry name" value="RNA_POL_BETA"/>
    <property type="match status" value="1"/>
</dbReference>
<dbReference type="Pfam" id="PF04563">
    <property type="entry name" value="RNA_pol_Rpb2_1"/>
    <property type="match status" value="1"/>
</dbReference>
<dbReference type="InterPro" id="IPR015712">
    <property type="entry name" value="DNA-dir_RNA_pol_su2"/>
</dbReference>
<evidence type="ECO:0000259" key="11">
    <source>
        <dbReference type="Pfam" id="PF04563"/>
    </source>
</evidence>
<evidence type="ECO:0000259" key="9">
    <source>
        <dbReference type="Pfam" id="PF00562"/>
    </source>
</evidence>
<dbReference type="InterPro" id="IPR014724">
    <property type="entry name" value="RNA_pol_RPB2_OB-fold"/>
</dbReference>
<dbReference type="GO" id="GO:0000428">
    <property type="term" value="C:DNA-directed RNA polymerase complex"/>
    <property type="evidence" value="ECO:0007669"/>
    <property type="project" value="UniProtKB-KW"/>
</dbReference>
<keyword evidence="8" id="KW-1133">Transmembrane helix</keyword>
<dbReference type="EC" id="2.7.7.6" evidence="7"/>
<dbReference type="GO" id="GO:0003677">
    <property type="term" value="F:DNA binding"/>
    <property type="evidence" value="ECO:0007669"/>
    <property type="project" value="InterPro"/>
</dbReference>
<feature type="domain" description="DNA-directed RNA polymerase subunit 2 hybrid-binding" evidence="9">
    <location>
        <begin position="787"/>
        <end position="996"/>
    </location>
</feature>
<evidence type="ECO:0000256" key="8">
    <source>
        <dbReference type="SAM" id="Phobius"/>
    </source>
</evidence>
<evidence type="ECO:0000256" key="5">
    <source>
        <dbReference type="ARBA" id="ARBA00023163"/>
    </source>
</evidence>
<dbReference type="InterPro" id="IPR007641">
    <property type="entry name" value="RNA_pol_Rpb2_7"/>
</dbReference>
<evidence type="ECO:0000256" key="1">
    <source>
        <dbReference type="ARBA" id="ARBA00006835"/>
    </source>
</evidence>
<keyword evidence="8" id="KW-0812">Transmembrane</keyword>
<organism evidence="13">
    <name type="scientific">Lotharella vacuolata</name>
    <dbReference type="NCBI Taxonomy" id="74820"/>
    <lineage>
        <taxon>Eukaryota</taxon>
        <taxon>Sar</taxon>
        <taxon>Rhizaria</taxon>
        <taxon>Cercozoa</taxon>
        <taxon>Chlorarachniophyceae</taxon>
        <taxon>Lotharella</taxon>
    </lineage>
</organism>
<comment type="function">
    <text evidence="7">DNA-dependent RNA polymerase catalyzes the transcription of DNA into RNA using the four ribonucleoside triphosphates as substrates.</text>
</comment>
<keyword evidence="8" id="KW-0472">Membrane</keyword>
<evidence type="ECO:0000259" key="10">
    <source>
        <dbReference type="Pfam" id="PF04560"/>
    </source>
</evidence>
<comment type="catalytic activity">
    <reaction evidence="7">
        <text>RNA(n) + a ribonucleoside 5'-triphosphate = RNA(n+1) + diphosphate</text>
        <dbReference type="Rhea" id="RHEA:21248"/>
        <dbReference type="Rhea" id="RHEA-COMP:14527"/>
        <dbReference type="Rhea" id="RHEA-COMP:17342"/>
        <dbReference type="ChEBI" id="CHEBI:33019"/>
        <dbReference type="ChEBI" id="CHEBI:61557"/>
        <dbReference type="ChEBI" id="CHEBI:140395"/>
        <dbReference type="EC" id="2.7.7.6"/>
    </reaction>
</comment>
<dbReference type="Gene3D" id="3.90.1800.10">
    <property type="entry name" value="RNA polymerase alpha subunit dimerisation domain"/>
    <property type="match status" value="1"/>
</dbReference>
<evidence type="ECO:0000256" key="3">
    <source>
        <dbReference type="ARBA" id="ARBA00022679"/>
    </source>
</evidence>
<evidence type="ECO:0000256" key="2">
    <source>
        <dbReference type="ARBA" id="ARBA00022478"/>
    </source>
</evidence>
<evidence type="ECO:0000259" key="12">
    <source>
        <dbReference type="Pfam" id="PF04565"/>
    </source>
</evidence>
<dbReference type="SUPFAM" id="SSF64484">
    <property type="entry name" value="beta and beta-prime subunits of DNA dependent RNA-polymerase"/>
    <property type="match status" value="1"/>
</dbReference>
<feature type="domain" description="RNA polymerase Rpb2" evidence="10">
    <location>
        <begin position="999"/>
        <end position="1081"/>
    </location>
</feature>
<dbReference type="GO" id="GO:0006351">
    <property type="term" value="P:DNA-templated transcription"/>
    <property type="evidence" value="ECO:0007669"/>
    <property type="project" value="InterPro"/>
</dbReference>
<dbReference type="Pfam" id="PF04560">
    <property type="entry name" value="RNA_pol_Rpb2_7"/>
    <property type="match status" value="1"/>
</dbReference>
<evidence type="ECO:0000313" key="13">
    <source>
        <dbReference type="EMBL" id="BAS01646.1"/>
    </source>
</evidence>
<keyword evidence="13" id="KW-0542">Nucleomorph</keyword>
<dbReference type="Gene3D" id="2.40.50.150">
    <property type="match status" value="1"/>
</dbReference>
<dbReference type="Pfam" id="PF04565">
    <property type="entry name" value="RNA_pol_Rpb2_3"/>
    <property type="match status" value="1"/>
</dbReference>
<dbReference type="AlphaFoldDB" id="A0A0H5BHE7"/>
<keyword evidence="5 7" id="KW-0804">Transcription</keyword>
<geneLocation type="nucleomorph" evidence="13"/>
<feature type="transmembrane region" description="Helical" evidence="8">
    <location>
        <begin position="39"/>
        <end position="60"/>
    </location>
</feature>
<dbReference type="EMBL" id="AB996601">
    <property type="protein sequence ID" value="BAS01646.1"/>
    <property type="molecule type" value="Genomic_DNA"/>
</dbReference>
<accession>A0A0H5BHE7</accession>
<dbReference type="Pfam" id="PF00562">
    <property type="entry name" value="RNA_pol_Rpb2_6"/>
    <property type="match status" value="2"/>
</dbReference>
<dbReference type="GO" id="GO:0032549">
    <property type="term" value="F:ribonucleoside binding"/>
    <property type="evidence" value="ECO:0007669"/>
    <property type="project" value="InterPro"/>
</dbReference>
<comment type="similarity">
    <text evidence="1 6">Belongs to the RNA polymerase beta chain family.</text>
</comment>
<keyword evidence="3 7" id="KW-0808">Transferase</keyword>
<dbReference type="InterPro" id="IPR037033">
    <property type="entry name" value="DNA-dir_RNAP_su2_hyb_sf"/>
</dbReference>
<name>A0A0H5BHE7_9EUKA</name>
<dbReference type="PANTHER" id="PTHR20856">
    <property type="entry name" value="DNA-DIRECTED RNA POLYMERASE I SUBUNIT 2"/>
    <property type="match status" value="1"/>
</dbReference>
<sequence>MYKAYNSLLISNSTIFQQIKSFNLFLKIYINEILVRRKFLFFLLNKISIVIFNVQKFYMTFPMYFKKFIVTPITPQVCRVFSKTYSSLLLVVFNTCIKLKNIYKIKKRLVSLGKIPIMLRSNKCYLKHCNVFKMLSYGECPFELGGYFLIKGYEKVILLQEQIKKSFSELCSFKSGILFFKIPDFSIKSYKNFFLIIKNNCIFIRSKFFKNDLNFFFFLLILGFKKISILIDYINTKINRKITFYKIYMLKKKNIWKKQNSIFIQRIIKKKYFSLKLLTKILSFKEFTEILILPKFLSFKNDFSMKIIYIIAMLFKNLRNFYFTNTIKKKYSVQNIRYFLIGNIIKIEFNFLFTKLIKNFISLVKRKIISINEFGLLIDSSNISQEIITNGLEYSIKSGIFSNNYFNKTLYSSCQILGRLSFISTLSLLTKINSFVDKKRKVLIPRLIFSSNWCRICPFETPEGESCGLIKNLSIIVSVSDPSLDKVLIYLLIIIGTKRRNVFLISKNAIKKITYVFINNILIGFHQNFVYTYYILKSIRKFLFNSLFFNIYIETSMIYLNCDSGRLLRPLLTREYCKRNFFHIVKKKIIFFKKKLINYFINNGMIEILDIGEEYNSVIGSCEAPIHEQTTHLEIDSYCLFGFCLSVVPFALHNQSPRNTYHVTKKYNQCSMQKQSIGNDIINKLILSKNTIEILWFPQRAIITTTISNLYGIDLLGSAQNIIISMLSSGTYNIEDALILSNCSNNFGLFRSYVRKCINYEKFPKLIKKINNFLFNINANYNHVTKKKKIMQIKNNNKTKISKKYYILNKNKFIKPIFNNIKMLLITKHLNIMILFENQHTTEIGDKFASRHGQKGIIGNLIKKEDLPFSLLGIVPELIMNPHGIPSRMTIGQILETVASKAIIHYGLTSIEKSKGFFYNCFLTINDIGNFLNNKNQNCYGKETMICGVKNNLLNTAIYLGPVFYQKLNHLVTNKIFARNFGKRNVLTRQPSKGKKNNGGLKIGEMEKDCIAAYGCSIVLIERMIKNSDGYKIKIDKSCGYAIKGKSTYNRQMVVEYLKLPYSFELLFKELEAVCISVRIKMY</sequence>
<evidence type="ECO:0000256" key="7">
    <source>
        <dbReference type="RuleBase" id="RU363031"/>
    </source>
</evidence>
<proteinExistence type="inferred from homology"/>
<gene>
    <name evidence="13" type="primary">rpc2</name>
</gene>